<comment type="caution">
    <text evidence="1">The sequence shown here is derived from an EMBL/GenBank/DDBJ whole genome shotgun (WGS) entry which is preliminary data.</text>
</comment>
<sequence length="56" mass="6201">MSKTGVSLLIGYKESCIGVLARCFISMVITKVVENTSQNVIFPRFLCSIIVKLAFM</sequence>
<reference evidence="1" key="1">
    <citation type="submission" date="2023-12" db="EMBL/GenBank/DDBJ databases">
        <title>Genome assembly of Anisodus tanguticus.</title>
        <authorList>
            <person name="Wang Y.-J."/>
        </authorList>
    </citation>
    <scope>NUCLEOTIDE SEQUENCE</scope>
    <source>
        <strain evidence="1">KB-2021</strain>
        <tissue evidence="1">Leaf</tissue>
    </source>
</reference>
<gene>
    <name evidence="1" type="ORF">RND71_039872</name>
</gene>
<evidence type="ECO:0000313" key="2">
    <source>
        <dbReference type="Proteomes" id="UP001291623"/>
    </source>
</evidence>
<accession>A0AAE1QY01</accession>
<dbReference type="EMBL" id="JAVYJV010000022">
    <property type="protein sequence ID" value="KAK4341371.1"/>
    <property type="molecule type" value="Genomic_DNA"/>
</dbReference>
<name>A0AAE1QY01_9SOLA</name>
<organism evidence="1 2">
    <name type="scientific">Anisodus tanguticus</name>
    <dbReference type="NCBI Taxonomy" id="243964"/>
    <lineage>
        <taxon>Eukaryota</taxon>
        <taxon>Viridiplantae</taxon>
        <taxon>Streptophyta</taxon>
        <taxon>Embryophyta</taxon>
        <taxon>Tracheophyta</taxon>
        <taxon>Spermatophyta</taxon>
        <taxon>Magnoliopsida</taxon>
        <taxon>eudicotyledons</taxon>
        <taxon>Gunneridae</taxon>
        <taxon>Pentapetalae</taxon>
        <taxon>asterids</taxon>
        <taxon>lamiids</taxon>
        <taxon>Solanales</taxon>
        <taxon>Solanaceae</taxon>
        <taxon>Solanoideae</taxon>
        <taxon>Hyoscyameae</taxon>
        <taxon>Anisodus</taxon>
    </lineage>
</organism>
<dbReference type="AlphaFoldDB" id="A0AAE1QY01"/>
<dbReference type="Proteomes" id="UP001291623">
    <property type="component" value="Unassembled WGS sequence"/>
</dbReference>
<keyword evidence="2" id="KW-1185">Reference proteome</keyword>
<evidence type="ECO:0000313" key="1">
    <source>
        <dbReference type="EMBL" id="KAK4341371.1"/>
    </source>
</evidence>
<protein>
    <submittedName>
        <fullName evidence="1">Uncharacterized protein</fullName>
    </submittedName>
</protein>
<proteinExistence type="predicted"/>